<evidence type="ECO:0000313" key="2">
    <source>
        <dbReference type="EMBL" id="KAA5533579.1"/>
    </source>
</evidence>
<keyword evidence="3" id="KW-1185">Reference proteome</keyword>
<name>A0A5M6CKC2_9BACT</name>
<dbReference type="RefSeq" id="WP_150033326.1">
    <property type="nucleotide sequence ID" value="NZ_VWSH01000003.1"/>
</dbReference>
<sequence length="535" mass="63146">MTTQQPIQNADNQITPEMWNELSFAGKEFCSLNDSQELVLNANKYGPERILAGINAENFATVTTALAEKFKEVEGKVQELNTEWEQTEDKLKLSGKVSRLKDYIQRANAIGDYVPFYESLEEKEKTVQSLYDTHYAEKLKLAEKAESIQDSEDWKATTDAYRELVEEWKHANPADKGRSDKLWERIEKARNHFYERKRQHQEGVEQDMMQNLDLKLEICETAEKHAQSDDWRKSSDVMKELMDQWKTIGRVASHDKNEELWNRFINARNAFFDRKKLHFEHIQGEQEANYNLKLALVEKAETLSDSIDWKETTLTLGTIMDEWKAVGKVPYEKADELWNRLQVARDKFFSAKRQSAETFKVNLEDNYAQKQALLNRAEELKNSNNWREATEEMNELMTEWKKIGHIPREYGDVVWEKFISARHHFFKRKDEDRDKRKARFQNQLDVRLTQTEQFLGKIKEELEDEEAKLAEFTESLKNTTGEGHKEDELRKHLENLIQQIEKKLPARREKVEEVSKQLEELQQKRGEAKEEKTIS</sequence>
<protein>
    <submittedName>
        <fullName evidence="2">DUF349 domain-containing protein</fullName>
    </submittedName>
</protein>
<accession>A0A5M6CKC2</accession>
<evidence type="ECO:0000313" key="3">
    <source>
        <dbReference type="Proteomes" id="UP000323632"/>
    </source>
</evidence>
<dbReference type="EMBL" id="VWSH01000003">
    <property type="protein sequence ID" value="KAA5533579.1"/>
    <property type="molecule type" value="Genomic_DNA"/>
</dbReference>
<dbReference type="InterPro" id="IPR007139">
    <property type="entry name" value="DUF349"/>
</dbReference>
<reference evidence="2 3" key="1">
    <citation type="submission" date="2019-09" db="EMBL/GenBank/DDBJ databases">
        <title>Genome sequence and assembly of Taibaiella sp.</title>
        <authorList>
            <person name="Chhetri G."/>
        </authorList>
    </citation>
    <scope>NUCLEOTIDE SEQUENCE [LARGE SCALE GENOMIC DNA]</scope>
    <source>
        <strain evidence="2 3">KVB11</strain>
    </source>
</reference>
<comment type="caution">
    <text evidence="2">The sequence shown here is derived from an EMBL/GenBank/DDBJ whole genome shotgun (WGS) entry which is preliminary data.</text>
</comment>
<evidence type="ECO:0000256" key="1">
    <source>
        <dbReference type="SAM" id="MobiDB-lite"/>
    </source>
</evidence>
<dbReference type="Proteomes" id="UP000323632">
    <property type="component" value="Unassembled WGS sequence"/>
</dbReference>
<gene>
    <name evidence="2" type="ORF">F0919_13650</name>
</gene>
<organism evidence="2 3">
    <name type="scientific">Taibaiella lutea</name>
    <dbReference type="NCBI Taxonomy" id="2608001"/>
    <lineage>
        <taxon>Bacteria</taxon>
        <taxon>Pseudomonadati</taxon>
        <taxon>Bacteroidota</taxon>
        <taxon>Chitinophagia</taxon>
        <taxon>Chitinophagales</taxon>
        <taxon>Chitinophagaceae</taxon>
        <taxon>Taibaiella</taxon>
    </lineage>
</organism>
<feature type="region of interest" description="Disordered" evidence="1">
    <location>
        <begin position="505"/>
        <end position="535"/>
    </location>
</feature>
<proteinExistence type="predicted"/>
<dbReference type="Pfam" id="PF03993">
    <property type="entry name" value="DUF349"/>
    <property type="match status" value="4"/>
</dbReference>
<dbReference type="AlphaFoldDB" id="A0A5M6CKC2"/>